<feature type="disulfide bond" evidence="17">
    <location>
        <begin position="125"/>
        <end position="130"/>
    </location>
</feature>
<dbReference type="HAMAP" id="MF_04071">
    <property type="entry name" value="INFV_NRAM"/>
    <property type="match status" value="1"/>
</dbReference>
<evidence type="ECO:0000256" key="18">
    <source>
        <dbReference type="RuleBase" id="RU361252"/>
    </source>
</evidence>
<reference evidence="19" key="1">
    <citation type="journal article" name="Viruses">
        <title>Genetic Characteristics of Avian Influenza Virus Isolated from Wild Birds in South Korea, 2019-2020.</title>
        <authorList>
            <person name="Na E.J."/>
            <person name="Kim Y.S."/>
            <person name="Lee S.Y."/>
            <person name="Kim Y.J."/>
            <person name="Park J.S."/>
            <person name="Oem J.K."/>
        </authorList>
    </citation>
    <scope>NUCLEOTIDE SEQUENCE</scope>
    <source>
        <strain evidence="19">A/mallard/South Korea/JB42-113/2020</strain>
    </source>
</reference>
<feature type="disulfide bond" evidence="17">
    <location>
        <begin position="185"/>
        <end position="232"/>
    </location>
</feature>
<feature type="binding site" evidence="17">
    <location>
        <position position="295"/>
    </location>
    <ligand>
        <name>Ca(2+)</name>
        <dbReference type="ChEBI" id="CHEBI:29108"/>
    </ligand>
</feature>
<keyword evidence="4 17" id="KW-1032">Host cell membrane</keyword>
<comment type="PTM">
    <text evidence="17 18">N-glycosylated.</text>
</comment>
<feature type="binding site" evidence="17">
    <location>
        <begin position="278"/>
        <end position="279"/>
    </location>
    <ligand>
        <name>substrate</name>
    </ligand>
</feature>
<evidence type="ECO:0000256" key="14">
    <source>
        <dbReference type="ARBA" id="ARBA00023157"/>
    </source>
</evidence>
<keyword evidence="5 17" id="KW-0812">Transmembrane</keyword>
<dbReference type="InterPro" id="IPR036278">
    <property type="entry name" value="Sialidase_sf"/>
</dbReference>
<feature type="binding site" evidence="17">
    <location>
        <position position="119"/>
    </location>
    <ligand>
        <name>substrate</name>
    </ligand>
</feature>
<comment type="subunit">
    <text evidence="3 17 18">Homotetramer.</text>
</comment>
<evidence type="ECO:0000313" key="19">
    <source>
        <dbReference type="EMBL" id="QQV26764.1"/>
    </source>
</evidence>
<keyword evidence="16 17" id="KW-0326">Glycosidase</keyword>
<evidence type="ECO:0000256" key="8">
    <source>
        <dbReference type="ARBA" id="ARBA00022837"/>
    </source>
</evidence>
<feature type="binding site" evidence="17">
    <location>
        <position position="153"/>
    </location>
    <ligand>
        <name>substrate</name>
    </ligand>
</feature>
<keyword evidence="13 17" id="KW-0472">Membrane</keyword>
<dbReference type="Pfam" id="PF00064">
    <property type="entry name" value="Neur"/>
    <property type="match status" value="1"/>
</dbReference>
<comment type="function">
    <text evidence="17">Catalyzes the removal of terminal sialic acid residues from viral and cellular glycoconjugates. Cleaves off the terminal sialic acids on the glycosylated HA during virus budding to facilitate virus release. Additionally helps virus spread through the circulation by further removing sialic acids from the cell surface. These cleavages prevent self-aggregation and ensure the efficient spread of the progeny virus from cell to cell. Otherwise, infection would be limited to one round of replication. Described as a receptor-destroying enzyme because it cleaves a terminal sialic acid from the cellular receptors. May facilitate viral invasion of the upper airways by cleaving the sialic acid moities on the mucin of the airway epithelial cells. Likely to plays a role in the budding process through its association with lipid rafts during intracellular transport. May additionally display a raft-association independent effect on budding. Plays a role in the determination of host range restriction on replication and virulence. Sialidase activity in late endosome/lysosome traffic seems to enhance virus replication.</text>
</comment>
<feature type="transmembrane region" description="Helical" evidence="17">
    <location>
        <begin position="7"/>
        <end position="31"/>
    </location>
</feature>
<keyword evidence="14 17" id="KW-1015">Disulfide bond</keyword>
<comment type="cofactor">
    <cofactor evidence="1 17 18">
        <name>Ca(2+)</name>
        <dbReference type="ChEBI" id="CHEBI:29108"/>
    </cofactor>
</comment>
<evidence type="ECO:0000256" key="2">
    <source>
        <dbReference type="ARBA" id="ARBA00004597"/>
    </source>
</evidence>
<comment type="subcellular location">
    <subcellularLocation>
        <location evidence="2">Host membrane</location>
        <topology evidence="2">Single-pass type II membrane protein</topology>
    </subcellularLocation>
    <subcellularLocation>
        <location evidence="17">Virion membrane</location>
    </subcellularLocation>
    <subcellularLocation>
        <location evidence="17">Host apical cell membrane</location>
        <topology evidence="17">Single-pass type II membrane protein</topology>
    </subcellularLocation>
    <text evidence="17">Preferentially accumulates at the apical plasma membrane in infected polarized epithelial cells, which is the virus assembly site. Uses lipid rafts for cell surface transport and apical sorting. In the virion, forms a mushroom-shaped spike on the surface of the membrane.</text>
</comment>
<dbReference type="EMBL" id="MW494158">
    <property type="protein sequence ID" value="QQV26764.1"/>
    <property type="molecule type" value="Viral_cRNA"/>
</dbReference>
<evidence type="ECO:0000256" key="15">
    <source>
        <dbReference type="ARBA" id="ARBA00023180"/>
    </source>
</evidence>
<keyword evidence="7 17" id="KW-0378">Hydrolase</keyword>
<evidence type="ECO:0000256" key="3">
    <source>
        <dbReference type="ARBA" id="ARBA00011881"/>
    </source>
</evidence>
<evidence type="ECO:0000256" key="5">
    <source>
        <dbReference type="ARBA" id="ARBA00022692"/>
    </source>
</evidence>
<comment type="domain">
    <text evidence="17">Intact N-terminus is essential for virion morphogenesis. Possess two apical sorting signals, one in the ectodomain, which is likely to be a glycan, and the other in the transmembrane domain. The transmembrane domain also plays a role in lipid raft association.</text>
</comment>
<dbReference type="Gene3D" id="2.120.10.10">
    <property type="match status" value="1"/>
</dbReference>
<gene>
    <name evidence="17 18 19" type="primary">NA</name>
</gene>
<dbReference type="GO" id="GO:0016020">
    <property type="term" value="C:membrane"/>
    <property type="evidence" value="ECO:0007669"/>
    <property type="project" value="UniProtKB-UniRule"/>
</dbReference>
<sequence>MNPNQKIICISATGMTLSVVSLLIGIANLGLNIGLHYKVGKTPDVNIPSMNETNSTTTTIINNNTQNNFTNITNIIVNKEEGKTFLNLTKPLCEVNSWHILSKDNAIRIGEDAHILVTREPYLSCDPQGCRMFALSQGTTLRGRHANGTIHDRSPFRALISWEMGQAPSPYNVRVECIGWSSTSCHDGISRMSICMSGPNNNASAVVWYGGRPVTEIPSWAGNILRTQESECVCHKGVCPVVMTDGPANNRAATKIIYFKEGKIQKIEELKGNAQHIEECSCYGAAEVIKCICRDNWKGANRPVIIIDPEMMTHTSKYLCSKVLTDTSRPNDPSSGNCDAPITGGSPDPGVKGFAFLDGENSWLGRTISKDSRSGYEMLKVPNAETDTQSGPISHQIIVNNQNWSGYSGAFIDYWANKECFNPCFYVELIRGRPKESSVLWTSNSIVALCGSKERLGSWSWHDGAEIIYFK</sequence>
<proteinExistence type="inferred from homology"/>
<dbReference type="GO" id="GO:0046872">
    <property type="term" value="F:metal ion binding"/>
    <property type="evidence" value="ECO:0007669"/>
    <property type="project" value="UniProtKB-UniRule"/>
</dbReference>
<evidence type="ECO:0000256" key="16">
    <source>
        <dbReference type="ARBA" id="ARBA00023295"/>
    </source>
</evidence>
<comment type="similarity">
    <text evidence="17 18">Belongs to the glycosyl hydrolase 34 family.</text>
</comment>
<evidence type="ECO:0000256" key="4">
    <source>
        <dbReference type="ARBA" id="ARBA00022511"/>
    </source>
</evidence>
<keyword evidence="10 17" id="KW-1043">Host membrane</keyword>
<dbReference type="SUPFAM" id="SSF50939">
    <property type="entry name" value="Sialidases"/>
    <property type="match status" value="1"/>
</dbReference>
<feature type="binding site" evidence="17">
    <location>
        <position position="373"/>
    </location>
    <ligand>
        <name>substrate</name>
    </ligand>
</feature>
<feature type="binding site" evidence="17">
    <location>
        <position position="326"/>
    </location>
    <ligand>
        <name>Ca(2+)</name>
        <dbReference type="ChEBI" id="CHEBI:29108"/>
    </ligand>
</feature>
<dbReference type="EC" id="3.2.1.18" evidence="17 18"/>
<accession>A0A886NB24</accession>
<dbReference type="GO" id="GO:0004308">
    <property type="term" value="F:exo-alpha-sialidase activity"/>
    <property type="evidence" value="ECO:0007669"/>
    <property type="project" value="UniProtKB-UniRule"/>
</dbReference>
<dbReference type="GO" id="GO:0046761">
    <property type="term" value="P:viral budding from plasma membrane"/>
    <property type="evidence" value="ECO:0007669"/>
    <property type="project" value="UniProtKB-UniRule"/>
</dbReference>
<keyword evidence="15 17" id="KW-0325">Glycoprotein</keyword>
<protein>
    <recommendedName>
        <fullName evidence="17 18">Neuraminidase</fullName>
        <ecNumber evidence="17 18">3.2.1.18</ecNumber>
    </recommendedName>
</protein>
<evidence type="ECO:0000256" key="6">
    <source>
        <dbReference type="ARBA" id="ARBA00022723"/>
    </source>
</evidence>
<feature type="active site" description="Nucleophile" evidence="17">
    <location>
        <position position="407"/>
    </location>
</feature>
<organism evidence="19">
    <name type="scientific">Influenza A virus</name>
    <dbReference type="NCBI Taxonomy" id="11320"/>
    <lineage>
        <taxon>Viruses</taxon>
        <taxon>Riboviria</taxon>
        <taxon>Orthornavirae</taxon>
        <taxon>Negarnaviricota</taxon>
        <taxon>Polyploviricotina</taxon>
        <taxon>Insthoviricetes</taxon>
        <taxon>Articulavirales</taxon>
        <taxon>Orthomyxoviridae</taxon>
        <taxon>Alphainfluenzavirus</taxon>
        <taxon>Alphainfluenzavirus influenzae</taxon>
    </lineage>
</organism>
<dbReference type="Proteomes" id="UP001403512">
    <property type="component" value="Genome"/>
</dbReference>
<evidence type="ECO:0000256" key="9">
    <source>
        <dbReference type="ARBA" id="ARBA00022844"/>
    </source>
</evidence>
<comment type="catalytic activity">
    <reaction evidence="17 18">
        <text>Hydrolysis of alpha-(2-&gt;3)-, alpha-(2-&gt;6)-, alpha-(2-&gt;8)- glycosidic linkages of terminal sialic acid residues in oligosaccharides, glycoproteins, glycolipids, colominic acid and synthetic substrates.</text>
        <dbReference type="EC" id="3.2.1.18"/>
    </reaction>
</comment>
<keyword evidence="6 17" id="KW-0479">Metal-binding</keyword>
<evidence type="ECO:0000256" key="7">
    <source>
        <dbReference type="ARBA" id="ARBA00022801"/>
    </source>
</evidence>
<dbReference type="GO" id="GO:0055036">
    <property type="term" value="C:virion membrane"/>
    <property type="evidence" value="ECO:0007669"/>
    <property type="project" value="UniProtKB-SubCell"/>
</dbReference>
<feature type="region of interest" description="Involved in apical transport and lipid raft association" evidence="17">
    <location>
        <begin position="11"/>
        <end position="33"/>
    </location>
</feature>
<evidence type="ECO:0000256" key="11">
    <source>
        <dbReference type="ARBA" id="ARBA00022968"/>
    </source>
</evidence>
<keyword evidence="11 17" id="KW-0735">Signal-anchor</keyword>
<evidence type="ECO:0000256" key="13">
    <source>
        <dbReference type="ARBA" id="ARBA00023136"/>
    </source>
</evidence>
<keyword evidence="8 17" id="KW-0106">Calcium</keyword>
<evidence type="ECO:0000256" key="17">
    <source>
        <dbReference type="HAMAP-Rule" id="MF_04071"/>
    </source>
</evidence>
<feature type="binding site" evidence="17">
    <location>
        <position position="294"/>
    </location>
    <ligand>
        <name>substrate</name>
    </ligand>
</feature>
<dbReference type="GO" id="GO:0020002">
    <property type="term" value="C:host cell plasma membrane"/>
    <property type="evidence" value="ECO:0007669"/>
    <property type="project" value="UniProtKB-SubCell"/>
</dbReference>
<feature type="binding site" evidence="17">
    <location>
        <position position="299"/>
    </location>
    <ligand>
        <name>Ca(2+)</name>
        <dbReference type="ChEBI" id="CHEBI:29108"/>
    </ligand>
</feature>
<keyword evidence="9 17" id="KW-0946">Virion</keyword>
<feature type="disulfide bond" evidence="17">
    <location>
        <begin position="282"/>
        <end position="291"/>
    </location>
</feature>
<feature type="disulfide bond" evidence="17">
    <location>
        <begin position="234"/>
        <end position="239"/>
    </location>
</feature>
<name>A0A886NB24_9INFA</name>
<comment type="activity regulation">
    <text evidence="17">Inhibited by the neuraminidase inhibitors zanamivir (Relenza) and oseltamivir (Tamiflu). These drugs interfere with the release of progeny virus from infected cells and are effective against all influenza strains. Resistance to neuraminidase inhibitors is quite rare.</text>
</comment>
<evidence type="ECO:0000256" key="1">
    <source>
        <dbReference type="ARBA" id="ARBA00001913"/>
    </source>
</evidence>
<comment type="caution">
    <text evidence="17">Lacks conserved residue(s) required for the propagation of feature annotation.</text>
</comment>
<feature type="disulfide bond" evidence="17">
    <location>
        <begin position="280"/>
        <end position="293"/>
    </location>
</feature>
<dbReference type="GO" id="GO:0005975">
    <property type="term" value="P:carbohydrate metabolic process"/>
    <property type="evidence" value="ECO:0007669"/>
    <property type="project" value="UniProtKB-UniRule"/>
</dbReference>
<evidence type="ECO:0000256" key="12">
    <source>
        <dbReference type="ARBA" id="ARBA00022989"/>
    </source>
</evidence>
<dbReference type="InterPro" id="IPR001860">
    <property type="entry name" value="Glyco_hydro_34"/>
</dbReference>
<feature type="region of interest" description="Head of neuraminidase" evidence="17">
    <location>
        <begin position="92"/>
        <end position="471"/>
    </location>
</feature>
<feature type="active site" description="Proton donor/acceptor" evidence="17">
    <location>
        <position position="152"/>
    </location>
</feature>
<evidence type="ECO:0000256" key="10">
    <source>
        <dbReference type="ARBA" id="ARBA00022870"/>
    </source>
</evidence>
<keyword evidence="12 17" id="KW-1133">Transmembrane helix</keyword>